<reference evidence="2" key="1">
    <citation type="submission" date="2021-01" db="EMBL/GenBank/DDBJ databases">
        <authorList>
            <person name="Corre E."/>
            <person name="Pelletier E."/>
            <person name="Niang G."/>
            <person name="Scheremetjew M."/>
            <person name="Finn R."/>
            <person name="Kale V."/>
            <person name="Holt S."/>
            <person name="Cochrane G."/>
            <person name="Meng A."/>
            <person name="Brown T."/>
            <person name="Cohen L."/>
        </authorList>
    </citation>
    <scope>NUCLEOTIDE SEQUENCE</scope>
</reference>
<name>A0A7S3I941_9CILI</name>
<accession>A0A7S3I941</accession>
<dbReference type="AlphaFoldDB" id="A0A7S3I941"/>
<feature type="compositionally biased region" description="Polar residues" evidence="1">
    <location>
        <begin position="163"/>
        <end position="178"/>
    </location>
</feature>
<feature type="compositionally biased region" description="Polar residues" evidence="1">
    <location>
        <begin position="7"/>
        <end position="22"/>
    </location>
</feature>
<evidence type="ECO:0000256" key="1">
    <source>
        <dbReference type="SAM" id="MobiDB-lite"/>
    </source>
</evidence>
<feature type="region of interest" description="Disordered" evidence="1">
    <location>
        <begin position="1"/>
        <end position="37"/>
    </location>
</feature>
<evidence type="ECO:0000313" key="2">
    <source>
        <dbReference type="EMBL" id="CAE0317140.1"/>
    </source>
</evidence>
<protein>
    <submittedName>
        <fullName evidence="2">Uncharacterized protein</fullName>
    </submittedName>
</protein>
<organism evidence="2">
    <name type="scientific">Fabrea salina</name>
    <dbReference type="NCBI Taxonomy" id="342563"/>
    <lineage>
        <taxon>Eukaryota</taxon>
        <taxon>Sar</taxon>
        <taxon>Alveolata</taxon>
        <taxon>Ciliophora</taxon>
        <taxon>Postciliodesmatophora</taxon>
        <taxon>Heterotrichea</taxon>
        <taxon>Heterotrichida</taxon>
        <taxon>Fabreidae</taxon>
        <taxon>Fabrea</taxon>
    </lineage>
</organism>
<gene>
    <name evidence="2" type="ORF">FSAL1345_LOCUS409</name>
</gene>
<feature type="region of interest" description="Disordered" evidence="1">
    <location>
        <begin position="151"/>
        <end position="178"/>
    </location>
</feature>
<dbReference type="EMBL" id="HBIF01000481">
    <property type="protein sequence ID" value="CAE0317140.1"/>
    <property type="molecule type" value="Transcribed_RNA"/>
</dbReference>
<proteinExistence type="predicted"/>
<sequence>MYRNKRSASNPNVENYQLNQELEPQPGKEPSLSSFISSSVSSENQTVPFQQFKEKTLRFLNQKLGKVQANPLDTSIMQLIKDLNSSKLDNLPTLEETSGSFEEILVFPPEDLRTSMNQIIQAQKNRELTLERKRKKLKNKLLEIVKQTISGQETDRDPKHLRSSVSSDATVSGPGSSFLNSDPSFINIDSSFTRPLRRK</sequence>